<dbReference type="EMBL" id="QEFP01000008">
    <property type="protein sequence ID" value="PVU68546.1"/>
    <property type="molecule type" value="Genomic_DNA"/>
</dbReference>
<evidence type="ECO:0000256" key="8">
    <source>
        <dbReference type="SAM" id="Phobius"/>
    </source>
</evidence>
<proteinExistence type="predicted"/>
<reference evidence="10" key="4">
    <citation type="submission" date="2021-11" db="EMBL/GenBank/DDBJ databases">
        <authorList>
            <person name="Munson-Mcgee J."/>
            <person name="Field E."/>
            <person name="Bateson M."/>
            <person name="Rooney C."/>
            <person name="Stepanauskas R."/>
            <person name="Young M."/>
        </authorList>
    </citation>
    <scope>NUCLEOTIDE SEQUENCE</scope>
    <source>
        <strain evidence="10">SCGC AB-777_F03</strain>
    </source>
</reference>
<dbReference type="GO" id="GO:0005886">
    <property type="term" value="C:plasma membrane"/>
    <property type="evidence" value="ECO:0007669"/>
    <property type="project" value="UniProtKB-SubCell"/>
</dbReference>
<comment type="caution">
    <text evidence="11">The sequence shown here is derived from an EMBL/GenBank/DDBJ whole genome shotgun (WGS) entry which is preliminary data.</text>
</comment>
<feature type="transmembrane region" description="Helical" evidence="8">
    <location>
        <begin position="261"/>
        <end position="277"/>
    </location>
</feature>
<feature type="transmembrane region" description="Helical" evidence="8">
    <location>
        <begin position="306"/>
        <end position="330"/>
    </location>
</feature>
<evidence type="ECO:0000256" key="1">
    <source>
        <dbReference type="ARBA" id="ARBA00004651"/>
    </source>
</evidence>
<evidence type="ECO:0000256" key="5">
    <source>
        <dbReference type="ARBA" id="ARBA00022692"/>
    </source>
</evidence>
<feature type="transmembrane region" description="Helical" evidence="8">
    <location>
        <begin position="127"/>
        <end position="145"/>
    </location>
</feature>
<keyword evidence="2" id="KW-1003">Cell membrane</keyword>
<dbReference type="InterPro" id="IPR050297">
    <property type="entry name" value="LipidA_mod_glycosyltrf_83"/>
</dbReference>
<feature type="transmembrane region" description="Helical" evidence="8">
    <location>
        <begin position="152"/>
        <end position="169"/>
    </location>
</feature>
<accession>A0A2T9WL38</accession>
<evidence type="ECO:0000256" key="4">
    <source>
        <dbReference type="ARBA" id="ARBA00022679"/>
    </source>
</evidence>
<organism evidence="11">
    <name type="scientific">Nanobsidianus stetteri</name>
    <dbReference type="NCBI Taxonomy" id="1294122"/>
    <lineage>
        <taxon>Archaea</taxon>
        <taxon>Nanobdellota</taxon>
        <taxon>Candidatus Nanoarchaeia</taxon>
        <taxon>Nanoarchaeales</taxon>
        <taxon>Nanopusillaceae</taxon>
        <taxon>Candidatus Nanobsidianus</taxon>
    </lineage>
</organism>
<evidence type="ECO:0000259" key="9">
    <source>
        <dbReference type="Pfam" id="PF13231"/>
    </source>
</evidence>
<dbReference type="GO" id="GO:0008610">
    <property type="term" value="P:lipid biosynthetic process"/>
    <property type="evidence" value="ECO:0007669"/>
    <property type="project" value="UniProtKB-ARBA"/>
</dbReference>
<feature type="transmembrane region" description="Helical" evidence="8">
    <location>
        <begin position="189"/>
        <end position="209"/>
    </location>
</feature>
<feature type="domain" description="Glycosyltransferase RgtA/B/C/D-like" evidence="9">
    <location>
        <begin position="55"/>
        <end position="186"/>
    </location>
</feature>
<dbReference type="PANTHER" id="PTHR33908:SF11">
    <property type="entry name" value="MEMBRANE PROTEIN"/>
    <property type="match status" value="1"/>
</dbReference>
<feature type="transmembrane region" description="Helical" evidence="8">
    <location>
        <begin position="284"/>
        <end position="300"/>
    </location>
</feature>
<keyword evidence="6 8" id="KW-1133">Transmembrane helix</keyword>
<name>A0A2T9WL38_NANST</name>
<comment type="subcellular location">
    <subcellularLocation>
        <location evidence="1">Cell membrane</location>
        <topology evidence="1">Multi-pass membrane protein</topology>
    </subcellularLocation>
</comment>
<evidence type="ECO:0000256" key="2">
    <source>
        <dbReference type="ARBA" id="ARBA00022475"/>
    </source>
</evidence>
<reference evidence="11" key="2">
    <citation type="submission" date="2017-05" db="EMBL/GenBank/DDBJ databases">
        <authorList>
            <person name="Song R."/>
            <person name="Chenine A.L."/>
            <person name="Ruprecht R.M."/>
        </authorList>
    </citation>
    <scope>NUCLEOTIDE SEQUENCE</scope>
    <source>
        <strain evidence="11">SCGC AB-777_F03</strain>
    </source>
</reference>
<feature type="transmembrane region" description="Helical" evidence="8">
    <location>
        <begin position="230"/>
        <end position="249"/>
    </location>
</feature>
<dbReference type="Proteomes" id="UP000245509">
    <property type="component" value="Unassembled WGS sequence"/>
</dbReference>
<keyword evidence="3" id="KW-0328">Glycosyltransferase</keyword>
<keyword evidence="7 8" id="KW-0472">Membrane</keyword>
<reference evidence="11" key="1">
    <citation type="journal article" date="2015" name="Appl. Environ. Microbiol.">
        <title>Nanoarchaeota, Their Sulfolobales Host, and Nanoarchaeota Virus Distribution across Yellowstone National Park Hot Springs.</title>
        <authorList>
            <person name="Munson-McGee J.H."/>
            <person name="Field E.K."/>
            <person name="Bateson M."/>
            <person name="Rooney C."/>
            <person name="Stepanauskas R."/>
            <person name="Young M.J."/>
        </authorList>
    </citation>
    <scope>NUCLEOTIDE SEQUENCE [LARGE SCALE GENOMIC DNA]</scope>
    <source>
        <strain evidence="11">SCGC AB-777_F03</strain>
    </source>
</reference>
<dbReference type="InterPro" id="IPR038731">
    <property type="entry name" value="RgtA/B/C-like"/>
</dbReference>
<dbReference type="GO" id="GO:0016763">
    <property type="term" value="F:pentosyltransferase activity"/>
    <property type="evidence" value="ECO:0007669"/>
    <property type="project" value="TreeGrafter"/>
</dbReference>
<keyword evidence="5 8" id="KW-0812">Transmembrane</keyword>
<feature type="transmembrane region" description="Helical" evidence="8">
    <location>
        <begin position="101"/>
        <end position="121"/>
    </location>
</feature>
<dbReference type="EMBL" id="QEFP02000019">
    <property type="protein sequence ID" value="MCC5447286.1"/>
    <property type="molecule type" value="Genomic_DNA"/>
</dbReference>
<reference evidence="10" key="3">
    <citation type="submission" date="2017-05" db="EMBL/GenBank/DDBJ databases">
        <authorList>
            <person name="Munson-Mcgee J.H."/>
        </authorList>
    </citation>
    <scope>NUCLEOTIDE SEQUENCE</scope>
    <source>
        <strain evidence="10">SCGC AB-777_F03</strain>
    </source>
</reference>
<evidence type="ECO:0000313" key="10">
    <source>
        <dbReference type="EMBL" id="MCC5447286.1"/>
    </source>
</evidence>
<dbReference type="RefSeq" id="WP_228615509.1">
    <property type="nucleotide sequence ID" value="NZ_QEFP02000019.1"/>
</dbReference>
<protein>
    <submittedName>
        <fullName evidence="10">Glycosyltransferase family 39 protein</fullName>
    </submittedName>
</protein>
<evidence type="ECO:0000313" key="11">
    <source>
        <dbReference type="EMBL" id="PVU68546.1"/>
    </source>
</evidence>
<dbReference type="AlphaFoldDB" id="A0A2T9WL38"/>
<evidence type="ECO:0000256" key="3">
    <source>
        <dbReference type="ARBA" id="ARBA00022676"/>
    </source>
</evidence>
<gene>
    <name evidence="10" type="ORF">DDW03_002625</name>
    <name evidence="11" type="ORF">DDW03_02015</name>
</gene>
<sequence length="438" mass="52818">MNKYDYVYIFLISFIPQLIILLLSPPILFWDEYAYLDNVKHVLLNTPYFEYYRFPLLWWILIPISYITNFNIFFIKLFLIFIFSLSTVFLYKILEEYSNRYINYILILFYSLNGLFLVWASRIYPDVLASSLLIFSIYFYIKYFKDNKERNLILYSLFSVLSILSKYEYGLWLISSIIFLKNKDKLKTILYSLLFLTPYFLYNLILYHNPIFIFIKQAEIVYTYTSYQPLSLFLFNLFIFSSAYLFSLLQNPKKLENYNRSIYLYIILSIIYLAFFAKAKDARYILMILPSFLILTRIFINKIKGLQFPYLFLFALLNIISIYNGVLFLINYDTNLGNTYLNYVYKASEYLNQYNPNVVLTNVFWPMVAYYTNSQVYIMYNATYLIPRVYPQFLIYSPNCGTPFPFNPNDYNISLIYYYTDPNNCQIYIYKVNSYFVK</sequence>
<evidence type="ECO:0000256" key="7">
    <source>
        <dbReference type="ARBA" id="ARBA00023136"/>
    </source>
</evidence>
<evidence type="ECO:0000256" key="6">
    <source>
        <dbReference type="ARBA" id="ARBA00022989"/>
    </source>
</evidence>
<dbReference type="Pfam" id="PF13231">
    <property type="entry name" value="PMT_2"/>
    <property type="match status" value="1"/>
</dbReference>
<keyword evidence="4" id="KW-0808">Transferase</keyword>
<dbReference type="PANTHER" id="PTHR33908">
    <property type="entry name" value="MANNOSYLTRANSFERASE YKCB-RELATED"/>
    <property type="match status" value="1"/>
</dbReference>
<feature type="transmembrane region" description="Helical" evidence="8">
    <location>
        <begin position="6"/>
        <end position="30"/>
    </location>
</feature>